<organism evidence="1 2">
    <name type="scientific">Leptospira gomenensis</name>
    <dbReference type="NCBI Taxonomy" id="2484974"/>
    <lineage>
        <taxon>Bacteria</taxon>
        <taxon>Pseudomonadati</taxon>
        <taxon>Spirochaetota</taxon>
        <taxon>Spirochaetia</taxon>
        <taxon>Leptospirales</taxon>
        <taxon>Leptospiraceae</taxon>
        <taxon>Leptospira</taxon>
    </lineage>
</organism>
<evidence type="ECO:0000313" key="1">
    <source>
        <dbReference type="EMBL" id="TGK28175.1"/>
    </source>
</evidence>
<name>A0A5F1YQA4_9LEPT</name>
<keyword evidence="2" id="KW-1185">Reference proteome</keyword>
<protein>
    <submittedName>
        <fullName evidence="1">Uncharacterized protein</fullName>
    </submittedName>
</protein>
<accession>A0A5F1YQA4</accession>
<gene>
    <name evidence="1" type="ORF">EHQ17_19060</name>
</gene>
<dbReference type="EMBL" id="RQFA01000080">
    <property type="protein sequence ID" value="TGK28175.1"/>
    <property type="molecule type" value="Genomic_DNA"/>
</dbReference>
<comment type="caution">
    <text evidence="1">The sequence shown here is derived from an EMBL/GenBank/DDBJ whole genome shotgun (WGS) entry which is preliminary data.</text>
</comment>
<sequence>MTQKDNPLFNSNSNRTEDILRSIRSYSGRSAVLSTLTALAVVWMTLPLSVLSESTDPLAQETQEKIWQEIYNRDFHSSKKLVQLELARSGKNETIPLLSLLEISLNGLQRHKQADEIRRKILSIWENKFKKSFLDENYPINLSTWTRMVVVKPDSLLIGAEYFIPYPINASKDGFYYHKFTLYNRFSKKPSRFFKLEKSPSTQQEYRLYEIEADGESKQIKVYGDTLPEMKDEMSFLSGFLGF</sequence>
<dbReference type="AlphaFoldDB" id="A0A5F1YQA4"/>
<evidence type="ECO:0000313" key="2">
    <source>
        <dbReference type="Proteomes" id="UP000298277"/>
    </source>
</evidence>
<reference evidence="1" key="1">
    <citation type="journal article" date="2019" name="PLoS Negl. Trop. Dis.">
        <title>Revisiting the worldwide diversity of Leptospira species in the environment.</title>
        <authorList>
            <person name="Vincent A.T."/>
            <person name="Schiettekatte O."/>
            <person name="Bourhy P."/>
            <person name="Veyrier F.J."/>
            <person name="Picardeau M."/>
        </authorList>
    </citation>
    <scope>NUCLEOTIDE SEQUENCE [LARGE SCALE GENOMIC DNA]</scope>
    <source>
        <strain evidence="1">201800299</strain>
    </source>
</reference>
<dbReference type="RefSeq" id="WP_135593425.1">
    <property type="nucleotide sequence ID" value="NZ_RQFB01000102.1"/>
</dbReference>
<proteinExistence type="predicted"/>
<dbReference type="OrthoDB" id="340081at2"/>
<dbReference type="Proteomes" id="UP000298277">
    <property type="component" value="Unassembled WGS sequence"/>
</dbReference>